<dbReference type="AlphaFoldDB" id="A0A6L5QL52"/>
<keyword evidence="1" id="KW-0472">Membrane</keyword>
<dbReference type="Pfam" id="PF22570">
    <property type="entry name" value="LiaF-TM"/>
    <property type="match status" value="1"/>
</dbReference>
<feature type="transmembrane region" description="Helical" evidence="1">
    <location>
        <begin position="26"/>
        <end position="44"/>
    </location>
</feature>
<sequence length="224" mass="24465">MIIGLFVIGVGMMFLLDNLGWLDFDFRIHVFPTILIAAGILKVLQTRSQSGVVVGGIMVVVGCLFMLKEMGWLNIDWRTLWPVFMIAAGVAVVFKSNRRAEASSTAFFTENHKDSDDTLINATAIMGSFKRRITTPEFRGGEITAIMGGCDLDLRQSSINGEAVLNVYALFGGITIKVPIDWTVVLDGTPIMGGFEEKTVPPTSTGKQLIVRGYVIMGGLEVRN</sequence>
<dbReference type="InterPro" id="IPR054331">
    <property type="entry name" value="LiaF_TM"/>
</dbReference>
<keyword evidence="1" id="KW-1133">Transmembrane helix</keyword>
<evidence type="ECO:0000313" key="3">
    <source>
        <dbReference type="EMBL" id="MRX10526.1"/>
    </source>
</evidence>
<dbReference type="PANTHER" id="PTHR40763">
    <property type="entry name" value="MEMBRANE PROTEIN-RELATED"/>
    <property type="match status" value="1"/>
</dbReference>
<keyword evidence="1" id="KW-0812">Transmembrane</keyword>
<accession>A0A6L5QL52</accession>
<feature type="domain" description="LiaF transmembrane" evidence="2">
    <location>
        <begin position="2"/>
        <end position="99"/>
    </location>
</feature>
<feature type="transmembrane region" description="Helical" evidence="1">
    <location>
        <begin position="51"/>
        <end position="67"/>
    </location>
</feature>
<dbReference type="PANTHER" id="PTHR40763:SF5">
    <property type="entry name" value="MEMBRANE PROTEIN"/>
    <property type="match status" value="1"/>
</dbReference>
<evidence type="ECO:0000256" key="1">
    <source>
        <dbReference type="SAM" id="Phobius"/>
    </source>
</evidence>
<keyword evidence="4" id="KW-1185">Reference proteome</keyword>
<evidence type="ECO:0000313" key="4">
    <source>
        <dbReference type="Proteomes" id="UP000481037"/>
    </source>
</evidence>
<dbReference type="EMBL" id="WKJM01000021">
    <property type="protein sequence ID" value="MRX10526.1"/>
    <property type="molecule type" value="Genomic_DNA"/>
</dbReference>
<dbReference type="Proteomes" id="UP000481037">
    <property type="component" value="Unassembled WGS sequence"/>
</dbReference>
<feature type="transmembrane region" description="Helical" evidence="1">
    <location>
        <begin position="79"/>
        <end position="94"/>
    </location>
</feature>
<protein>
    <recommendedName>
        <fullName evidence="2">LiaF transmembrane domain-containing protein</fullName>
    </recommendedName>
</protein>
<gene>
    <name evidence="3" type="ORF">GJ697_22075</name>
</gene>
<organism evidence="3 4">
    <name type="scientific">Duganella alba</name>
    <dbReference type="NCBI Taxonomy" id="2666081"/>
    <lineage>
        <taxon>Bacteria</taxon>
        <taxon>Pseudomonadati</taxon>
        <taxon>Pseudomonadota</taxon>
        <taxon>Betaproteobacteria</taxon>
        <taxon>Burkholderiales</taxon>
        <taxon>Oxalobacteraceae</taxon>
        <taxon>Telluria group</taxon>
        <taxon>Duganella</taxon>
    </lineage>
</organism>
<reference evidence="3 4" key="1">
    <citation type="submission" date="2019-11" db="EMBL/GenBank/DDBJ databases">
        <title>Novel species isolated from a subtropical stream in China.</title>
        <authorList>
            <person name="Lu H."/>
        </authorList>
    </citation>
    <scope>NUCLEOTIDE SEQUENCE [LARGE SCALE GENOMIC DNA]</scope>
    <source>
        <strain evidence="3 4">FT25W</strain>
    </source>
</reference>
<evidence type="ECO:0000259" key="2">
    <source>
        <dbReference type="Pfam" id="PF22570"/>
    </source>
</evidence>
<proteinExistence type="predicted"/>
<name>A0A6L5QL52_9BURK</name>
<comment type="caution">
    <text evidence="3">The sequence shown here is derived from an EMBL/GenBank/DDBJ whole genome shotgun (WGS) entry which is preliminary data.</text>
</comment>